<dbReference type="EMBL" id="NAJO01000028">
    <property type="protein sequence ID" value="OQO02137.1"/>
    <property type="molecule type" value="Genomic_DNA"/>
</dbReference>
<protein>
    <submittedName>
        <fullName evidence="1">Uncharacterized protein</fullName>
    </submittedName>
</protein>
<gene>
    <name evidence="1" type="ORF">B0A48_11689</name>
</gene>
<accession>A0A1V8SSH9</accession>
<evidence type="ECO:0000313" key="2">
    <source>
        <dbReference type="Proteomes" id="UP000192596"/>
    </source>
</evidence>
<dbReference type="InParanoid" id="A0A1V8SSH9"/>
<organism evidence="1 2">
    <name type="scientific">Cryoendolithus antarcticus</name>
    <dbReference type="NCBI Taxonomy" id="1507870"/>
    <lineage>
        <taxon>Eukaryota</taxon>
        <taxon>Fungi</taxon>
        <taxon>Dikarya</taxon>
        <taxon>Ascomycota</taxon>
        <taxon>Pezizomycotina</taxon>
        <taxon>Dothideomycetes</taxon>
        <taxon>Dothideomycetidae</taxon>
        <taxon>Cladosporiales</taxon>
        <taxon>Cladosporiaceae</taxon>
        <taxon>Cryoendolithus</taxon>
    </lineage>
</organism>
<keyword evidence="2" id="KW-1185">Reference proteome</keyword>
<comment type="caution">
    <text evidence="1">The sequence shown here is derived from an EMBL/GenBank/DDBJ whole genome shotgun (WGS) entry which is preliminary data.</text>
</comment>
<dbReference type="Proteomes" id="UP000192596">
    <property type="component" value="Unassembled WGS sequence"/>
</dbReference>
<reference evidence="2" key="1">
    <citation type="submission" date="2017-03" db="EMBL/GenBank/DDBJ databases">
        <title>Genomes of endolithic fungi from Antarctica.</title>
        <authorList>
            <person name="Coleine C."/>
            <person name="Masonjones S."/>
            <person name="Stajich J.E."/>
        </authorList>
    </citation>
    <scope>NUCLEOTIDE SEQUENCE [LARGE SCALE GENOMIC DNA]</scope>
    <source>
        <strain evidence="2">CCFEE 5527</strain>
    </source>
</reference>
<dbReference type="OrthoDB" id="4932428at2759"/>
<evidence type="ECO:0000313" key="1">
    <source>
        <dbReference type="EMBL" id="OQO02137.1"/>
    </source>
</evidence>
<proteinExistence type="predicted"/>
<dbReference type="AlphaFoldDB" id="A0A1V8SSH9"/>
<name>A0A1V8SSH9_9PEZI</name>
<sequence>MADASTLTEAQKQALIVALNEHRINTVGELRRIERIFAAIGSPDLTQPMTTACKSSHAKRYRVWMYYVTSNSLLTELRRLTPDYPFSSELLTEARSRVHTDPSSNRSWNYCWLTLAKIHTDNLIPSFATAQASRSEMWGGRKVRAEEVKQLRDAFVDEWTTALRGMLRYWETAPIR</sequence>